<evidence type="ECO:0000259" key="10">
    <source>
        <dbReference type="PROSITE" id="PS50305"/>
    </source>
</evidence>
<evidence type="ECO:0000256" key="4">
    <source>
        <dbReference type="ARBA" id="ARBA00022833"/>
    </source>
</evidence>
<feature type="region of interest" description="Disordered" evidence="9">
    <location>
        <begin position="392"/>
        <end position="478"/>
    </location>
</feature>
<dbReference type="Gene3D" id="3.40.50.1220">
    <property type="entry name" value="TPP-binding domain"/>
    <property type="match status" value="1"/>
</dbReference>
<feature type="region of interest" description="Disordered" evidence="9">
    <location>
        <begin position="29"/>
        <end position="61"/>
    </location>
</feature>
<feature type="binding site" evidence="8">
    <location>
        <position position="253"/>
    </location>
    <ligand>
        <name>Zn(2+)</name>
        <dbReference type="ChEBI" id="CHEBI:29105"/>
    </ligand>
</feature>
<accession>A0A8W8HRG2</accession>
<evidence type="ECO:0000256" key="6">
    <source>
        <dbReference type="ARBA" id="ARBA00048378"/>
    </source>
</evidence>
<feature type="active site" description="Proton acceptor" evidence="8">
    <location>
        <position position="216"/>
    </location>
</feature>
<keyword evidence="4 8" id="KW-0862">Zinc</keyword>
<dbReference type="AlphaFoldDB" id="A0A8W8HRG2"/>
<feature type="compositionally biased region" description="Polar residues" evidence="9">
    <location>
        <begin position="443"/>
        <end position="458"/>
    </location>
</feature>
<dbReference type="EnsemblMetazoa" id="G10725.7">
    <property type="protein sequence ID" value="G10725.7:cds"/>
    <property type="gene ID" value="G10725"/>
</dbReference>
<evidence type="ECO:0000313" key="12">
    <source>
        <dbReference type="Proteomes" id="UP000005408"/>
    </source>
</evidence>
<evidence type="ECO:0000256" key="9">
    <source>
        <dbReference type="SAM" id="MobiDB-lite"/>
    </source>
</evidence>
<dbReference type="InterPro" id="IPR026591">
    <property type="entry name" value="Sirtuin_cat_small_dom_sf"/>
</dbReference>
<evidence type="ECO:0000256" key="5">
    <source>
        <dbReference type="ARBA" id="ARBA00023027"/>
    </source>
</evidence>
<feature type="domain" description="Deacetylase sirtuin-type" evidence="10">
    <location>
        <begin position="86"/>
        <end position="367"/>
    </location>
</feature>
<proteinExistence type="predicted"/>
<keyword evidence="2" id="KW-0808">Transferase</keyword>
<keyword evidence="5" id="KW-0520">NAD</keyword>
<dbReference type="Proteomes" id="UP000005408">
    <property type="component" value="Unassembled WGS sequence"/>
</dbReference>
<sequence length="478" mass="53638">MTDFKSEKIYIFGDVSNQSRHFVTGVVTDPENVSDHSDIESSGSTELPQAVSKNKDKKPERELTKSELFLREYMARALGLRPPPKQVLSTVNLEGVAKLISEGKVKKVITMAGAGISTSAGIPDFRSKGTGVYYNLDQFNLPDPQALFSISYFKENPVPYYTVRKELLLGNYKPTPCHYFIRMLAEKGVLLRHFTQNIDGLERVAGIDPDLLMEAHGSNQVGHCMECSKKYTNLWIRDCLKRDEIPKCTLECCTGTIRPDTVFFGEPLPKRFSELVDQDFEQCDLLIVLGTSLKVQPFASLIIKVPEETPRLYINLEKNASEAKHPLTILVFGGGFKFDDEDNYRDVFLESACDDGCTRLAELIGWKDELTNLVASEHARLDKEFLEEAQKEATELPTQMSHQLSIKADTKVPPNQIPMKTNPRESPKQKPCHTEKKAEISKATITSVSASGSSNQKPGNDKKKQQTKLSTKHMKTKK</sequence>
<dbReference type="GO" id="GO:0017136">
    <property type="term" value="F:histone deacetylase activity, NAD-dependent"/>
    <property type="evidence" value="ECO:0007669"/>
    <property type="project" value="TreeGrafter"/>
</dbReference>
<dbReference type="InterPro" id="IPR026590">
    <property type="entry name" value="Ssirtuin_cat_dom"/>
</dbReference>
<comment type="cofactor">
    <cofactor evidence="1">
        <name>Zn(2+)</name>
        <dbReference type="ChEBI" id="CHEBI:29105"/>
    </cofactor>
</comment>
<dbReference type="SUPFAM" id="SSF52467">
    <property type="entry name" value="DHS-like NAD/FAD-binding domain"/>
    <property type="match status" value="1"/>
</dbReference>
<feature type="compositionally biased region" description="Basic and acidic residues" evidence="9">
    <location>
        <begin position="422"/>
        <end position="440"/>
    </location>
</feature>
<dbReference type="GO" id="GO:0005634">
    <property type="term" value="C:nucleus"/>
    <property type="evidence" value="ECO:0007669"/>
    <property type="project" value="TreeGrafter"/>
</dbReference>
<protein>
    <recommendedName>
        <fullName evidence="10">Deacetylase sirtuin-type domain-containing protein</fullName>
    </recommendedName>
</protein>
<feature type="binding site" evidence="8">
    <location>
        <position position="224"/>
    </location>
    <ligand>
        <name>Zn(2+)</name>
        <dbReference type="ChEBI" id="CHEBI:29105"/>
    </ligand>
</feature>
<dbReference type="PANTHER" id="PTHR11085:SF6">
    <property type="entry name" value="NAD-DEPENDENT PROTEIN DEACETYLASE SIRTUIN-2"/>
    <property type="match status" value="1"/>
</dbReference>
<dbReference type="PANTHER" id="PTHR11085">
    <property type="entry name" value="NAD-DEPENDENT PROTEIN DEACYLASE SIRTUIN-5, MITOCHONDRIAL-RELATED"/>
    <property type="match status" value="1"/>
</dbReference>
<evidence type="ECO:0000256" key="7">
    <source>
        <dbReference type="ARBA" id="ARBA00048905"/>
    </source>
</evidence>
<comment type="catalytic activity">
    <reaction evidence="7">
        <text>N(6)-tetradecanoyl-L-lysyl-[protein] + NAD(+) + H2O = 2''-O-tetradecanoyl-ADP-D-ribose + nicotinamide + L-lysyl-[protein]</text>
        <dbReference type="Rhea" id="RHEA:70567"/>
        <dbReference type="Rhea" id="RHEA-COMP:9752"/>
        <dbReference type="Rhea" id="RHEA-COMP:15437"/>
        <dbReference type="ChEBI" id="CHEBI:15377"/>
        <dbReference type="ChEBI" id="CHEBI:17154"/>
        <dbReference type="ChEBI" id="CHEBI:29969"/>
        <dbReference type="ChEBI" id="CHEBI:57540"/>
        <dbReference type="ChEBI" id="CHEBI:141129"/>
        <dbReference type="ChEBI" id="CHEBI:189674"/>
    </reaction>
    <physiologicalReaction direction="left-to-right" evidence="7">
        <dbReference type="Rhea" id="RHEA:70568"/>
    </physiologicalReaction>
</comment>
<dbReference type="Gene3D" id="3.30.1600.10">
    <property type="entry name" value="SIR2/SIRT2 'Small Domain"/>
    <property type="match status" value="1"/>
</dbReference>
<feature type="binding site" evidence="8">
    <location>
        <position position="248"/>
    </location>
    <ligand>
        <name>Zn(2+)</name>
        <dbReference type="ChEBI" id="CHEBI:29105"/>
    </ligand>
</feature>
<feature type="binding site" evidence="8">
    <location>
        <position position="227"/>
    </location>
    <ligand>
        <name>Zn(2+)</name>
        <dbReference type="ChEBI" id="CHEBI:29105"/>
    </ligand>
</feature>
<reference evidence="11" key="1">
    <citation type="submission" date="2022-08" db="UniProtKB">
        <authorList>
            <consortium name="EnsemblMetazoa"/>
        </authorList>
    </citation>
    <scope>IDENTIFICATION</scope>
    <source>
        <strain evidence="11">05x7-T-G4-1.051#20</strain>
    </source>
</reference>
<organism evidence="11 12">
    <name type="scientific">Magallana gigas</name>
    <name type="common">Pacific oyster</name>
    <name type="synonym">Crassostrea gigas</name>
    <dbReference type="NCBI Taxonomy" id="29159"/>
    <lineage>
        <taxon>Eukaryota</taxon>
        <taxon>Metazoa</taxon>
        <taxon>Spiralia</taxon>
        <taxon>Lophotrochozoa</taxon>
        <taxon>Mollusca</taxon>
        <taxon>Bivalvia</taxon>
        <taxon>Autobranchia</taxon>
        <taxon>Pteriomorphia</taxon>
        <taxon>Ostreida</taxon>
        <taxon>Ostreoidea</taxon>
        <taxon>Ostreidae</taxon>
        <taxon>Magallana</taxon>
    </lineage>
</organism>
<evidence type="ECO:0000256" key="8">
    <source>
        <dbReference type="PROSITE-ProRule" id="PRU00236"/>
    </source>
</evidence>
<name>A0A8W8HRG2_MAGGI</name>
<keyword evidence="3 8" id="KW-0479">Metal-binding</keyword>
<comment type="catalytic activity">
    <reaction evidence="6">
        <text>N(6)-hexadecanoyl-L-lysyl-[protein] + NAD(+) + H2O = 2''-O-hexadecanoyl-ADP-D-ribose + nicotinamide + L-lysyl-[protein]</text>
        <dbReference type="Rhea" id="RHEA:70563"/>
        <dbReference type="Rhea" id="RHEA-COMP:9752"/>
        <dbReference type="Rhea" id="RHEA-COMP:14175"/>
        <dbReference type="ChEBI" id="CHEBI:15377"/>
        <dbReference type="ChEBI" id="CHEBI:17154"/>
        <dbReference type="ChEBI" id="CHEBI:29969"/>
        <dbReference type="ChEBI" id="CHEBI:57540"/>
        <dbReference type="ChEBI" id="CHEBI:138936"/>
        <dbReference type="ChEBI" id="CHEBI:189673"/>
    </reaction>
    <physiologicalReaction direction="left-to-right" evidence="6">
        <dbReference type="Rhea" id="RHEA:70564"/>
    </physiologicalReaction>
</comment>
<dbReference type="PROSITE" id="PS50305">
    <property type="entry name" value="SIRTUIN"/>
    <property type="match status" value="1"/>
</dbReference>
<dbReference type="InterPro" id="IPR029035">
    <property type="entry name" value="DHS-like_NAD/FAD-binding_dom"/>
</dbReference>
<evidence type="ECO:0000256" key="1">
    <source>
        <dbReference type="ARBA" id="ARBA00001947"/>
    </source>
</evidence>
<dbReference type="Pfam" id="PF02146">
    <property type="entry name" value="SIR2"/>
    <property type="match status" value="1"/>
</dbReference>
<dbReference type="GO" id="GO:0046872">
    <property type="term" value="F:metal ion binding"/>
    <property type="evidence" value="ECO:0007669"/>
    <property type="project" value="UniProtKB-KW"/>
</dbReference>
<dbReference type="InterPro" id="IPR003000">
    <property type="entry name" value="Sirtuin"/>
</dbReference>
<keyword evidence="12" id="KW-1185">Reference proteome</keyword>
<evidence type="ECO:0000313" key="11">
    <source>
        <dbReference type="EnsemblMetazoa" id="G10725.7:cds"/>
    </source>
</evidence>
<dbReference type="InterPro" id="IPR050134">
    <property type="entry name" value="NAD-dep_sirtuin_deacylases"/>
</dbReference>
<evidence type="ECO:0000256" key="2">
    <source>
        <dbReference type="ARBA" id="ARBA00022679"/>
    </source>
</evidence>
<dbReference type="GO" id="GO:0070403">
    <property type="term" value="F:NAD+ binding"/>
    <property type="evidence" value="ECO:0007669"/>
    <property type="project" value="InterPro"/>
</dbReference>
<evidence type="ECO:0000256" key="3">
    <source>
        <dbReference type="ARBA" id="ARBA00022723"/>
    </source>
</evidence>